<dbReference type="Proteomes" id="UP001302676">
    <property type="component" value="Unassembled WGS sequence"/>
</dbReference>
<accession>A0AAN6V9B5</accession>
<dbReference type="AlphaFoldDB" id="A0AAN6V9B5"/>
<keyword evidence="3" id="KW-1185">Reference proteome</keyword>
<dbReference type="EMBL" id="MU853557">
    <property type="protein sequence ID" value="KAK4147253.1"/>
    <property type="molecule type" value="Genomic_DNA"/>
</dbReference>
<evidence type="ECO:0000256" key="1">
    <source>
        <dbReference type="SAM" id="MobiDB-lite"/>
    </source>
</evidence>
<comment type="caution">
    <text evidence="2">The sequence shown here is derived from an EMBL/GenBank/DDBJ whole genome shotgun (WGS) entry which is preliminary data.</text>
</comment>
<protein>
    <submittedName>
        <fullName evidence="2">Uncharacterized protein</fullName>
    </submittedName>
</protein>
<dbReference type="RefSeq" id="XP_062640624.1">
    <property type="nucleotide sequence ID" value="XM_062779414.1"/>
</dbReference>
<proteinExistence type="predicted"/>
<evidence type="ECO:0000313" key="3">
    <source>
        <dbReference type="Proteomes" id="UP001302676"/>
    </source>
</evidence>
<gene>
    <name evidence="2" type="ORF">C8A04DRAFT_25058</name>
</gene>
<reference evidence="2" key="1">
    <citation type="journal article" date="2023" name="Mol. Phylogenet. Evol.">
        <title>Genome-scale phylogeny and comparative genomics of the fungal order Sordariales.</title>
        <authorList>
            <person name="Hensen N."/>
            <person name="Bonometti L."/>
            <person name="Westerberg I."/>
            <person name="Brannstrom I.O."/>
            <person name="Guillou S."/>
            <person name="Cros-Aarteil S."/>
            <person name="Calhoun S."/>
            <person name="Haridas S."/>
            <person name="Kuo A."/>
            <person name="Mondo S."/>
            <person name="Pangilinan J."/>
            <person name="Riley R."/>
            <person name="LaButti K."/>
            <person name="Andreopoulos B."/>
            <person name="Lipzen A."/>
            <person name="Chen C."/>
            <person name="Yan M."/>
            <person name="Daum C."/>
            <person name="Ng V."/>
            <person name="Clum A."/>
            <person name="Steindorff A."/>
            <person name="Ohm R.A."/>
            <person name="Martin F."/>
            <person name="Silar P."/>
            <person name="Natvig D.O."/>
            <person name="Lalanne C."/>
            <person name="Gautier V."/>
            <person name="Ament-Velasquez S.L."/>
            <person name="Kruys A."/>
            <person name="Hutchinson M.I."/>
            <person name="Powell A.J."/>
            <person name="Barry K."/>
            <person name="Miller A.N."/>
            <person name="Grigoriev I.V."/>
            <person name="Debuchy R."/>
            <person name="Gladieux P."/>
            <person name="Hiltunen Thoren M."/>
            <person name="Johannesson H."/>
        </authorList>
    </citation>
    <scope>NUCLEOTIDE SEQUENCE</scope>
    <source>
        <strain evidence="2">CBS 141.50</strain>
    </source>
</reference>
<reference evidence="2" key="2">
    <citation type="submission" date="2023-05" db="EMBL/GenBank/DDBJ databases">
        <authorList>
            <consortium name="Lawrence Berkeley National Laboratory"/>
            <person name="Steindorff A."/>
            <person name="Hensen N."/>
            <person name="Bonometti L."/>
            <person name="Westerberg I."/>
            <person name="Brannstrom I.O."/>
            <person name="Guillou S."/>
            <person name="Cros-Aarteil S."/>
            <person name="Calhoun S."/>
            <person name="Haridas S."/>
            <person name="Kuo A."/>
            <person name="Mondo S."/>
            <person name="Pangilinan J."/>
            <person name="Riley R."/>
            <person name="Labutti K."/>
            <person name="Andreopoulos B."/>
            <person name="Lipzen A."/>
            <person name="Chen C."/>
            <person name="Yanf M."/>
            <person name="Daum C."/>
            <person name="Ng V."/>
            <person name="Clum A."/>
            <person name="Ohm R."/>
            <person name="Martin F."/>
            <person name="Silar P."/>
            <person name="Natvig D."/>
            <person name="Lalanne C."/>
            <person name="Gautier V."/>
            <person name="Ament-Velasquez S.L."/>
            <person name="Kruys A."/>
            <person name="Hutchinson M.I."/>
            <person name="Powell A.J."/>
            <person name="Barry K."/>
            <person name="Miller A.N."/>
            <person name="Grigoriev I.V."/>
            <person name="Debuchy R."/>
            <person name="Gladieux P."/>
            <person name="Thoren M.H."/>
            <person name="Johannesson H."/>
        </authorList>
    </citation>
    <scope>NUCLEOTIDE SEQUENCE</scope>
    <source>
        <strain evidence="2">CBS 141.50</strain>
    </source>
</reference>
<name>A0AAN6V9B5_9PEZI</name>
<evidence type="ECO:0000313" key="2">
    <source>
        <dbReference type="EMBL" id="KAK4147253.1"/>
    </source>
</evidence>
<organism evidence="2 3">
    <name type="scientific">Dichotomopilus funicola</name>
    <dbReference type="NCBI Taxonomy" id="1934379"/>
    <lineage>
        <taxon>Eukaryota</taxon>
        <taxon>Fungi</taxon>
        <taxon>Dikarya</taxon>
        <taxon>Ascomycota</taxon>
        <taxon>Pezizomycotina</taxon>
        <taxon>Sordariomycetes</taxon>
        <taxon>Sordariomycetidae</taxon>
        <taxon>Sordariales</taxon>
        <taxon>Chaetomiaceae</taxon>
        <taxon>Dichotomopilus</taxon>
    </lineage>
</organism>
<feature type="region of interest" description="Disordered" evidence="1">
    <location>
        <begin position="90"/>
        <end position="139"/>
    </location>
</feature>
<sequence length="164" mass="18022">MGGRIWSRAEERIFWLQLVPHSPRRLGADLQNEEQSWEWVAKQMTAKMGDNARRKYTGLGAFEHFFLNVHQCRFSPNIGTMHYKYWKAEKEAKKRKQGNQPEPADQAGNGEASTAAASAGGSASPAVAAESPNEPQGVRALVDNAAAEIASQNGQTDHSIVIDC</sequence>
<dbReference type="GeneID" id="87816027"/>
<feature type="compositionally biased region" description="Low complexity" evidence="1">
    <location>
        <begin position="107"/>
        <end position="135"/>
    </location>
</feature>